<protein>
    <recommendedName>
        <fullName evidence="3">C-type lectin domain-containing protein</fullName>
    </recommendedName>
</protein>
<evidence type="ECO:0000313" key="5">
    <source>
        <dbReference type="Proteomes" id="UP000759131"/>
    </source>
</evidence>
<evidence type="ECO:0000313" key="4">
    <source>
        <dbReference type="EMBL" id="CAD7633814.1"/>
    </source>
</evidence>
<organism evidence="4">
    <name type="scientific">Medioppia subpectinata</name>
    <dbReference type="NCBI Taxonomy" id="1979941"/>
    <lineage>
        <taxon>Eukaryota</taxon>
        <taxon>Metazoa</taxon>
        <taxon>Ecdysozoa</taxon>
        <taxon>Arthropoda</taxon>
        <taxon>Chelicerata</taxon>
        <taxon>Arachnida</taxon>
        <taxon>Acari</taxon>
        <taxon>Acariformes</taxon>
        <taxon>Sarcoptiformes</taxon>
        <taxon>Oribatida</taxon>
        <taxon>Brachypylina</taxon>
        <taxon>Oppioidea</taxon>
        <taxon>Oppiidae</taxon>
        <taxon>Medioppia</taxon>
    </lineage>
</organism>
<reference evidence="4" key="1">
    <citation type="submission" date="2020-11" db="EMBL/GenBank/DDBJ databases">
        <authorList>
            <person name="Tran Van P."/>
        </authorList>
    </citation>
    <scope>NUCLEOTIDE SEQUENCE</scope>
</reference>
<dbReference type="PANTHER" id="PTHR22803">
    <property type="entry name" value="MANNOSE, PHOSPHOLIPASE, LECTIN RECEPTOR RELATED"/>
    <property type="match status" value="1"/>
</dbReference>
<dbReference type="Proteomes" id="UP000759131">
    <property type="component" value="Unassembled WGS sequence"/>
</dbReference>
<dbReference type="AlphaFoldDB" id="A0A7R9L2T3"/>
<feature type="domain" description="C-type lectin" evidence="3">
    <location>
        <begin position="23"/>
        <end position="140"/>
    </location>
</feature>
<dbReference type="EMBL" id="OC868014">
    <property type="protein sequence ID" value="CAD7633814.1"/>
    <property type="molecule type" value="Genomic_DNA"/>
</dbReference>
<sequence>MIAQLINCEGACGDDWDLFHDDYYDICYKYYPAGLDDYQTVVAACLKQQDSSLPTINTPGEQEFLNQLITKYKMVENVWLDASIKNKHIVWSDRSSGEYENWFTGRPLNDSNCVEILVDQGTLGKWQDVPCNKKNAYLCKRVVMWSGQRTEHKITKMEQNKVEFPVGFIYVQLPNGTNPKILWPKYTWQDVSVNYAGQFFRVEGGDSLKFGAGIQDGNAPRLSEVNGGYNVTQVEHLVITPGQLTPYIYTGSDSADRSRYLRFLVSASEVRPRNQAVRIFQRITVLKRYFLVNGVNKWSPTAPIPREWVVSAADTHLYRIGHGINSGDLRVLNVIAGRLAPICIGITDKDVIQKLCHNCRRLLIISKWVVILAAIVASMVQMANYTTTFCAYLHMDLLQF</sequence>
<evidence type="ECO:0000256" key="1">
    <source>
        <dbReference type="ARBA" id="ARBA00023157"/>
    </source>
</evidence>
<keyword evidence="1" id="KW-1015">Disulfide bond</keyword>
<keyword evidence="5" id="KW-1185">Reference proteome</keyword>
<proteinExistence type="predicted"/>
<dbReference type="InterPro" id="IPR016186">
    <property type="entry name" value="C-type_lectin-like/link_sf"/>
</dbReference>
<dbReference type="Gene3D" id="3.10.100.10">
    <property type="entry name" value="Mannose-Binding Protein A, subunit A"/>
    <property type="match status" value="1"/>
</dbReference>
<dbReference type="InterPro" id="IPR016187">
    <property type="entry name" value="CTDL_fold"/>
</dbReference>
<feature type="transmembrane region" description="Helical" evidence="2">
    <location>
        <begin position="368"/>
        <end position="393"/>
    </location>
</feature>
<dbReference type="PROSITE" id="PS00615">
    <property type="entry name" value="C_TYPE_LECTIN_1"/>
    <property type="match status" value="1"/>
</dbReference>
<keyword evidence="2" id="KW-0812">Transmembrane</keyword>
<dbReference type="OrthoDB" id="538816at2759"/>
<dbReference type="EMBL" id="CAJPIZ010013439">
    <property type="protein sequence ID" value="CAG2114244.1"/>
    <property type="molecule type" value="Genomic_DNA"/>
</dbReference>
<dbReference type="CDD" id="cd00037">
    <property type="entry name" value="CLECT"/>
    <property type="match status" value="1"/>
</dbReference>
<dbReference type="InterPro" id="IPR018378">
    <property type="entry name" value="C-type_lectin_CS"/>
</dbReference>
<name>A0A7R9L2T3_9ACAR</name>
<dbReference type="PROSITE" id="PS50041">
    <property type="entry name" value="C_TYPE_LECTIN_2"/>
    <property type="match status" value="1"/>
</dbReference>
<keyword evidence="2" id="KW-1133">Transmembrane helix</keyword>
<dbReference type="Pfam" id="PF00059">
    <property type="entry name" value="Lectin_C"/>
    <property type="match status" value="1"/>
</dbReference>
<accession>A0A7R9L2T3</accession>
<keyword evidence="2" id="KW-0472">Membrane</keyword>
<gene>
    <name evidence="4" type="ORF">OSB1V03_LOCUS14210</name>
</gene>
<dbReference type="InterPro" id="IPR050111">
    <property type="entry name" value="C-type_lectin/snaclec_domain"/>
</dbReference>
<evidence type="ECO:0000256" key="2">
    <source>
        <dbReference type="SAM" id="Phobius"/>
    </source>
</evidence>
<dbReference type="InterPro" id="IPR001304">
    <property type="entry name" value="C-type_lectin-like"/>
</dbReference>
<dbReference type="SMART" id="SM00034">
    <property type="entry name" value="CLECT"/>
    <property type="match status" value="1"/>
</dbReference>
<evidence type="ECO:0000259" key="3">
    <source>
        <dbReference type="PROSITE" id="PS50041"/>
    </source>
</evidence>
<dbReference type="SUPFAM" id="SSF56436">
    <property type="entry name" value="C-type lectin-like"/>
    <property type="match status" value="1"/>
</dbReference>